<name>A0A2N5HVW2_9BACI</name>
<dbReference type="Gene3D" id="3.40.50.720">
    <property type="entry name" value="NAD(P)-binding Rossmann-like Domain"/>
    <property type="match status" value="1"/>
</dbReference>
<dbReference type="PANTHER" id="PTHR43708">
    <property type="entry name" value="CONSERVED EXPRESSED OXIDOREDUCTASE (EUROFUNG)"/>
    <property type="match status" value="1"/>
</dbReference>
<dbReference type="SUPFAM" id="SSF55347">
    <property type="entry name" value="Glyceraldehyde-3-phosphate dehydrogenase-like, C-terminal domain"/>
    <property type="match status" value="1"/>
</dbReference>
<dbReference type="Proteomes" id="UP000234950">
    <property type="component" value="Unassembled WGS sequence"/>
</dbReference>
<dbReference type="AlphaFoldDB" id="A0A2N5HVW2"/>
<sequence length="365" mass="41161">MKKVKVGVIGLGEVAQIIHLPILDSLADRFEIAALCDISEQLLQLMGEKYRVTRLYNNPIDLCEQPDLDAVFVLNSDEYHAECAIAAMNNKKHVLIEKPMCLTQREADEIIKARDANGVQIMVGYMRRFAPAFLQGVEEVKKLSKINYAKIRDIIGQNRLIIEQSSIVHRFNDISAEAIQDKTDRAKKMVLEAIGEAPQEISGAYRLLCGLNSHDISAMREIIGMPKRVVSAAQWKGGGYINAILEFDGFFATFETGVDNQRRFDASIEVFGDTKSLTVQYDTPYIRHLPTTLIVKETVGDTYNETVIRPTFKDPYTCEIEEFYEVVTNGAQPKTTPEDYKQDLIVFKMIIDALKEAVQKETVSI</sequence>
<evidence type="ECO:0000313" key="3">
    <source>
        <dbReference type="Proteomes" id="UP000234950"/>
    </source>
</evidence>
<keyword evidence="3" id="KW-1185">Reference proteome</keyword>
<dbReference type="OrthoDB" id="9815825at2"/>
<comment type="caution">
    <text evidence="2">The sequence shown here is derived from an EMBL/GenBank/DDBJ whole genome shotgun (WGS) entry which is preliminary data.</text>
</comment>
<protein>
    <submittedName>
        <fullName evidence="2">Gfo/Idh/MocA family oxidoreductase</fullName>
    </submittedName>
</protein>
<dbReference type="EMBL" id="PGVE01000012">
    <property type="protein sequence ID" value="PLS09658.1"/>
    <property type="molecule type" value="Genomic_DNA"/>
</dbReference>
<feature type="domain" description="Gfo/Idh/MocA-like oxidoreductase N-terminal" evidence="1">
    <location>
        <begin position="4"/>
        <end position="125"/>
    </location>
</feature>
<dbReference type="Gene3D" id="3.30.360.10">
    <property type="entry name" value="Dihydrodipicolinate Reductase, domain 2"/>
    <property type="match status" value="1"/>
</dbReference>
<evidence type="ECO:0000313" key="2">
    <source>
        <dbReference type="EMBL" id="PLS09658.1"/>
    </source>
</evidence>
<organism evidence="2 3">
    <name type="scientific">Neobacillus cucumis</name>
    <dbReference type="NCBI Taxonomy" id="1740721"/>
    <lineage>
        <taxon>Bacteria</taxon>
        <taxon>Bacillati</taxon>
        <taxon>Bacillota</taxon>
        <taxon>Bacilli</taxon>
        <taxon>Bacillales</taxon>
        <taxon>Bacillaceae</taxon>
        <taxon>Neobacillus</taxon>
    </lineage>
</organism>
<dbReference type="GO" id="GO:0000166">
    <property type="term" value="F:nucleotide binding"/>
    <property type="evidence" value="ECO:0007669"/>
    <property type="project" value="InterPro"/>
</dbReference>
<proteinExistence type="predicted"/>
<dbReference type="InterPro" id="IPR036291">
    <property type="entry name" value="NAD(P)-bd_dom_sf"/>
</dbReference>
<reference evidence="2 3" key="1">
    <citation type="submission" date="2017-11" db="EMBL/GenBank/DDBJ databases">
        <title>Comparitive Functional Genomics of Dry Heat Resistant strains isolated from the Viking Spacecraft.</title>
        <authorList>
            <person name="Seuylemezian A."/>
            <person name="Cooper K."/>
            <person name="Vaishampayan P."/>
        </authorList>
    </citation>
    <scope>NUCLEOTIDE SEQUENCE [LARGE SCALE GENOMIC DNA]</scope>
    <source>
        <strain evidence="2 3">V32-6</strain>
    </source>
</reference>
<gene>
    <name evidence="2" type="ORF">CVD27_02140</name>
</gene>
<dbReference type="RefSeq" id="WP_101646240.1">
    <property type="nucleotide sequence ID" value="NZ_PGVE01000012.1"/>
</dbReference>
<dbReference type="Pfam" id="PF01408">
    <property type="entry name" value="GFO_IDH_MocA"/>
    <property type="match status" value="1"/>
</dbReference>
<dbReference type="PANTHER" id="PTHR43708:SF4">
    <property type="entry name" value="OXIDOREDUCTASE YCEM-RELATED"/>
    <property type="match status" value="1"/>
</dbReference>
<evidence type="ECO:0000259" key="1">
    <source>
        <dbReference type="Pfam" id="PF01408"/>
    </source>
</evidence>
<dbReference type="InterPro" id="IPR000683">
    <property type="entry name" value="Gfo/Idh/MocA-like_OxRdtase_N"/>
</dbReference>
<accession>A0A2N5HVW2</accession>
<dbReference type="SUPFAM" id="SSF51735">
    <property type="entry name" value="NAD(P)-binding Rossmann-fold domains"/>
    <property type="match status" value="1"/>
</dbReference>
<dbReference type="InterPro" id="IPR051317">
    <property type="entry name" value="Gfo/Idh/MocA_oxidoreduct"/>
</dbReference>